<proteinExistence type="predicted"/>
<accession>A0A699L5U5</accession>
<protein>
    <submittedName>
        <fullName evidence="1">Uncharacterized protein</fullName>
    </submittedName>
</protein>
<feature type="non-terminal residue" evidence="1">
    <location>
        <position position="1"/>
    </location>
</feature>
<gene>
    <name evidence="1" type="ORF">Tci_693860</name>
</gene>
<evidence type="ECO:0000313" key="1">
    <source>
        <dbReference type="EMBL" id="GFB21889.1"/>
    </source>
</evidence>
<comment type="caution">
    <text evidence="1">The sequence shown here is derived from an EMBL/GenBank/DDBJ whole genome shotgun (WGS) entry which is preliminary data.</text>
</comment>
<sequence length="441" mass="50618">DNPTPSFDLMTKSSSTSFNSLLEETNTFDNSLPEFETFCFDLEEISSGSTTTHSDISLPEYEALYDDHVKEISSGSTTTHSDSSLYDSFIFDVLINPFPPADRSDFYEFTDELTHIISPSEYDCFCFKNEPNSGDFTMDVVDDIFPTREPRVHMHNVLPTHPTFQLNLDLILSSESLFAYVVWIFLPFLSYSVAPQFLLSFGNEDTIFDPGICSYHISSFMQDVSHRKISSGSTTTHSDISLPDYEAFYFNNDHIEEISSSSTTTHSYVSLFEYDSFIFDLTNDQFPPTDRSGLTNEEFADELAHIISPLEYDCFYFWNLPDPGELISILNSGIRENSPSTTCVNLPIEDDHSPLLVYVVWIFLAYLTYPVVPHYLHSFRNEDTIFDPGITINHFCLFKPGLSHRCRAFKKFNTHRSHLNEWQMIINGKNTPILLFYFYPP</sequence>
<organism evidence="1">
    <name type="scientific">Tanacetum cinerariifolium</name>
    <name type="common">Dalmatian daisy</name>
    <name type="synonym">Chrysanthemum cinerariifolium</name>
    <dbReference type="NCBI Taxonomy" id="118510"/>
    <lineage>
        <taxon>Eukaryota</taxon>
        <taxon>Viridiplantae</taxon>
        <taxon>Streptophyta</taxon>
        <taxon>Embryophyta</taxon>
        <taxon>Tracheophyta</taxon>
        <taxon>Spermatophyta</taxon>
        <taxon>Magnoliopsida</taxon>
        <taxon>eudicotyledons</taxon>
        <taxon>Gunneridae</taxon>
        <taxon>Pentapetalae</taxon>
        <taxon>asterids</taxon>
        <taxon>campanulids</taxon>
        <taxon>Asterales</taxon>
        <taxon>Asteraceae</taxon>
        <taxon>Asteroideae</taxon>
        <taxon>Anthemideae</taxon>
        <taxon>Anthemidinae</taxon>
        <taxon>Tanacetum</taxon>
    </lineage>
</organism>
<dbReference type="EMBL" id="BKCJ010578171">
    <property type="protein sequence ID" value="GFB21889.1"/>
    <property type="molecule type" value="Genomic_DNA"/>
</dbReference>
<reference evidence="1" key="1">
    <citation type="journal article" date="2019" name="Sci. Rep.">
        <title>Draft genome of Tanacetum cinerariifolium, the natural source of mosquito coil.</title>
        <authorList>
            <person name="Yamashiro T."/>
            <person name="Shiraishi A."/>
            <person name="Satake H."/>
            <person name="Nakayama K."/>
        </authorList>
    </citation>
    <scope>NUCLEOTIDE SEQUENCE</scope>
</reference>
<dbReference type="AlphaFoldDB" id="A0A699L5U5"/>
<name>A0A699L5U5_TANCI</name>